<dbReference type="SUPFAM" id="SSF56024">
    <property type="entry name" value="Phospholipase D/nuclease"/>
    <property type="match status" value="2"/>
</dbReference>
<dbReference type="InterPro" id="IPR025202">
    <property type="entry name" value="PLD-like_dom"/>
</dbReference>
<feature type="domain" description="PLD phosphodiesterase" evidence="2">
    <location>
        <begin position="224"/>
        <end position="251"/>
    </location>
</feature>
<gene>
    <name evidence="3" type="ORF">K505DRAFT_228519</name>
</gene>
<dbReference type="PROSITE" id="PS50035">
    <property type="entry name" value="PLD"/>
    <property type="match status" value="2"/>
</dbReference>
<evidence type="ECO:0000313" key="3">
    <source>
        <dbReference type="EMBL" id="KAF2800563.1"/>
    </source>
</evidence>
<dbReference type="AlphaFoldDB" id="A0A6A6XWD6"/>
<protein>
    <submittedName>
        <fullName evidence="3">IQ calmodulin-binding motif protein</fullName>
    </submittedName>
</protein>
<name>A0A6A6XWD6_9PLEO</name>
<dbReference type="Proteomes" id="UP000799757">
    <property type="component" value="Unassembled WGS sequence"/>
</dbReference>
<dbReference type="PANTHER" id="PTHR21248:SF22">
    <property type="entry name" value="PHOSPHOLIPASE D"/>
    <property type="match status" value="1"/>
</dbReference>
<dbReference type="EMBL" id="MU001746">
    <property type="protein sequence ID" value="KAF2800563.1"/>
    <property type="molecule type" value="Genomic_DNA"/>
</dbReference>
<dbReference type="CDD" id="cd00138">
    <property type="entry name" value="PLDc_SF"/>
    <property type="match status" value="2"/>
</dbReference>
<proteinExistence type="predicted"/>
<feature type="region of interest" description="Disordered" evidence="1">
    <location>
        <begin position="586"/>
        <end position="616"/>
    </location>
</feature>
<dbReference type="InterPro" id="IPR001736">
    <property type="entry name" value="PLipase_D/transphosphatidylase"/>
</dbReference>
<dbReference type="OrthoDB" id="9997422at2759"/>
<organism evidence="3 4">
    <name type="scientific">Melanomma pulvis-pyrius CBS 109.77</name>
    <dbReference type="NCBI Taxonomy" id="1314802"/>
    <lineage>
        <taxon>Eukaryota</taxon>
        <taxon>Fungi</taxon>
        <taxon>Dikarya</taxon>
        <taxon>Ascomycota</taxon>
        <taxon>Pezizomycotina</taxon>
        <taxon>Dothideomycetes</taxon>
        <taxon>Pleosporomycetidae</taxon>
        <taxon>Pleosporales</taxon>
        <taxon>Melanommataceae</taxon>
        <taxon>Melanomma</taxon>
    </lineage>
</organism>
<evidence type="ECO:0000256" key="1">
    <source>
        <dbReference type="SAM" id="MobiDB-lite"/>
    </source>
</evidence>
<feature type="domain" description="PLD phosphodiesterase" evidence="2">
    <location>
        <begin position="530"/>
        <end position="557"/>
    </location>
</feature>
<sequence>MASTISQKIYNHCTAPHSVSSEIASDPTKSPGYIAEKLYGGQHPAIGELPAHERKPATKEDIDRARACGNWGDAEPSELFLQCFHDALCALEHDPIVGMVSPSLMGSSGTIPLSIIAPLPDIVRHMSNLIVRAEREVFLATNFWIKSDASRLITDALLELSRRAGEQGRRVVVKVMYDRGNFKQVLDNHQIMTVEQYTGPMVQLPSPSDIPHIDMEVQNFHRPMLGTFHSKFMIVDRKLAIVQSNNIQDNDNLEMMSHLEGPIVDSLYDTALLSWEKELQPALPCLDSPAVEKRWTTFDDPSFKALFGNSNTPNAVLMPNEKGSGKLPMHAPGDPHYDPDIVSEIRRLQSNLTPAPGETQMETITRHLNLATKQTTPGTAPSDPTSTPAPFTPLIPHPPHAAFPIALVNRAPYGAPNNSSLTVPQNFAWLAAIRNAETSVFIQTPNLNASPLIPALLAAVRRGVQVTYYVCLGYNDAGELLPGQGGTNEMVASSLHTSLSSPEDADAKARLHIHYYVAKDQVEPIHNQFKKRSCHIKLMVVDGHLGIQGNGNMDTQSWCHSMEVNVMIDSPVVCKGWLEAIESNQNTSTYGRSSPDDGLWRSPTTGAQAEGAIGKDPGRFSWAKGIVGAVQRVRGAKPGSKK</sequence>
<dbReference type="PANTHER" id="PTHR21248">
    <property type="entry name" value="CARDIOLIPIN SYNTHASE"/>
    <property type="match status" value="1"/>
</dbReference>
<keyword evidence="4" id="KW-1185">Reference proteome</keyword>
<dbReference type="Pfam" id="PF13091">
    <property type="entry name" value="PLDc_2"/>
    <property type="match status" value="1"/>
</dbReference>
<evidence type="ECO:0000313" key="4">
    <source>
        <dbReference type="Proteomes" id="UP000799757"/>
    </source>
</evidence>
<dbReference type="GO" id="GO:0030572">
    <property type="term" value="F:phosphatidyltransferase activity"/>
    <property type="evidence" value="ECO:0007669"/>
    <property type="project" value="UniProtKB-ARBA"/>
</dbReference>
<evidence type="ECO:0000259" key="2">
    <source>
        <dbReference type="PROSITE" id="PS50035"/>
    </source>
</evidence>
<reference evidence="3" key="1">
    <citation type="journal article" date="2020" name="Stud. Mycol.">
        <title>101 Dothideomycetes genomes: a test case for predicting lifestyles and emergence of pathogens.</title>
        <authorList>
            <person name="Haridas S."/>
            <person name="Albert R."/>
            <person name="Binder M."/>
            <person name="Bloem J."/>
            <person name="Labutti K."/>
            <person name="Salamov A."/>
            <person name="Andreopoulos B."/>
            <person name="Baker S."/>
            <person name="Barry K."/>
            <person name="Bills G."/>
            <person name="Bluhm B."/>
            <person name="Cannon C."/>
            <person name="Castanera R."/>
            <person name="Culley D."/>
            <person name="Daum C."/>
            <person name="Ezra D."/>
            <person name="Gonzalez J."/>
            <person name="Henrissat B."/>
            <person name="Kuo A."/>
            <person name="Liang C."/>
            <person name="Lipzen A."/>
            <person name="Lutzoni F."/>
            <person name="Magnuson J."/>
            <person name="Mondo S."/>
            <person name="Nolan M."/>
            <person name="Ohm R."/>
            <person name="Pangilinan J."/>
            <person name="Park H.-J."/>
            <person name="Ramirez L."/>
            <person name="Alfaro M."/>
            <person name="Sun H."/>
            <person name="Tritt A."/>
            <person name="Yoshinaga Y."/>
            <person name="Zwiers L.-H."/>
            <person name="Turgeon B."/>
            <person name="Goodwin S."/>
            <person name="Spatafora J."/>
            <person name="Crous P."/>
            <person name="Grigoriev I."/>
        </authorList>
    </citation>
    <scope>NUCLEOTIDE SEQUENCE</scope>
    <source>
        <strain evidence="3">CBS 109.77</strain>
    </source>
</reference>
<accession>A0A6A6XWD6</accession>
<dbReference type="GO" id="GO:0032049">
    <property type="term" value="P:cardiolipin biosynthetic process"/>
    <property type="evidence" value="ECO:0007669"/>
    <property type="project" value="UniProtKB-ARBA"/>
</dbReference>
<dbReference type="Gene3D" id="3.30.870.10">
    <property type="entry name" value="Endonuclease Chain A"/>
    <property type="match status" value="2"/>
</dbReference>
<dbReference type="SMART" id="SM00155">
    <property type="entry name" value="PLDc"/>
    <property type="match status" value="2"/>
</dbReference>